<dbReference type="STRING" id="84029.CROST_14020"/>
<evidence type="ECO:0000313" key="2">
    <source>
        <dbReference type="Proteomes" id="UP000190951"/>
    </source>
</evidence>
<protein>
    <submittedName>
        <fullName evidence="1">Uncharacterized protein</fullName>
    </submittedName>
</protein>
<dbReference type="PROSITE" id="PS51257">
    <property type="entry name" value="PROKAR_LIPOPROTEIN"/>
    <property type="match status" value="1"/>
</dbReference>
<sequence length="303" mass="33299">MYKKLMAGFLILISTVSYGCSLKTSVHNNAKACKSKPIGLAAKTLVDSLKNDSEINLEGSVNDSNIHMKLKRDDKVSFPDYDKNADKYGDTIIAVDHSKYSSTGIEKLASFSGTYSYDKVKQDINIIGTLYKGGLFELIEYDKDGNINAYFKGFAYNNKISGGWISAKSSKIYPFKVKEYSFSLTNGKPIRHNTSIQGYYKNVVNGEAEAANLVIFNRDLKGFQFAIDSRHSSNVGINIGSVSGKALFTDASNKKAEYISNDKLLKMTFNIEGSTVIVTANSEIQNYGGIGVNLTGKFTKSED</sequence>
<dbReference type="KEGG" id="crw:CROST_045170"/>
<accession>A0A1S8LAT8</accession>
<gene>
    <name evidence="1" type="ORF">CROST_045170</name>
</gene>
<keyword evidence="1" id="KW-0614">Plasmid</keyword>
<keyword evidence="2" id="KW-1185">Reference proteome</keyword>
<geneLocation type="plasmid" evidence="1 2">
    <name>p330</name>
</geneLocation>
<dbReference type="EMBL" id="CP096984">
    <property type="protein sequence ID" value="URZ13739.1"/>
    <property type="molecule type" value="Genomic_DNA"/>
</dbReference>
<dbReference type="RefSeq" id="WP_077834801.1">
    <property type="nucleotide sequence ID" value="NZ_CP096984.1"/>
</dbReference>
<dbReference type="AlphaFoldDB" id="A0A1S8LAT8"/>
<proteinExistence type="predicted"/>
<dbReference type="Proteomes" id="UP000190951">
    <property type="component" value="Plasmid p330"/>
</dbReference>
<reference evidence="1 2" key="1">
    <citation type="submission" date="2022-04" db="EMBL/GenBank/DDBJ databases">
        <title>Genome sequence of C. roseum typestrain.</title>
        <authorList>
            <person name="Poehlein A."/>
            <person name="Schoch T."/>
            <person name="Duerre P."/>
            <person name="Daniel R."/>
        </authorList>
    </citation>
    <scope>NUCLEOTIDE SEQUENCE [LARGE SCALE GENOMIC DNA]</scope>
    <source>
        <strain evidence="1 2">DSM 7320</strain>
        <plasmid evidence="1 2">p330</plasmid>
    </source>
</reference>
<name>A0A1S8LAT8_9CLOT</name>
<evidence type="ECO:0000313" key="1">
    <source>
        <dbReference type="EMBL" id="URZ13739.1"/>
    </source>
</evidence>
<organism evidence="1 2">
    <name type="scientific">Clostridium felsineum</name>
    <dbReference type="NCBI Taxonomy" id="36839"/>
    <lineage>
        <taxon>Bacteria</taxon>
        <taxon>Bacillati</taxon>
        <taxon>Bacillota</taxon>
        <taxon>Clostridia</taxon>
        <taxon>Eubacteriales</taxon>
        <taxon>Clostridiaceae</taxon>
        <taxon>Clostridium</taxon>
    </lineage>
</organism>